<keyword evidence="1" id="KW-1133">Transmembrane helix</keyword>
<sequence length="448" mass="49003">MGRTFSDTVARVARFGRLQVVNLLRNIEDKLTCGTAEDGYGGRHQHWRGTGGALPPEAFASTPSTKLASSAGGLLSALDAPCPQPPSSSATSSLLFAMATTQLALDTSAHLTFERAFYVGSYLTAILYGMHLVVFFLSNYFFLASPDWRKESMFYICYGTIMLLLWTVAHSCNAAFGMAIWIEHRDALPGGPEQWMDENLSAWFNTLGTTAGIAMNLMADALLLYRCFIICGLDPRSRRALWFTFPLLVYFGAMAMAILLIYESAIPGASFFSGNPVSFGVPYVALTLSLNVMTTIAICARLLTVRRKVRSVLGDQHCQTYTGVVAVMLESALPFTALGIVYAVAYARNSDYSFAVLQVWADFCAISPQLIILRVALGKAWSKQTVATVSVLVFDHRRAATDTEKVQYHNDTELDIRLPRGRSHATDVTASTLDSVASNKPHHRGIAL</sequence>
<proteinExistence type="predicted"/>
<feature type="transmembrane region" description="Helical" evidence="1">
    <location>
        <begin position="122"/>
        <end position="143"/>
    </location>
</feature>
<protein>
    <submittedName>
        <fullName evidence="2">Uncharacterized protein</fullName>
    </submittedName>
</protein>
<gene>
    <name evidence="2" type="ORF">HMN09_00598400</name>
</gene>
<evidence type="ECO:0000256" key="1">
    <source>
        <dbReference type="SAM" id="Phobius"/>
    </source>
</evidence>
<reference evidence="2" key="1">
    <citation type="submission" date="2020-05" db="EMBL/GenBank/DDBJ databases">
        <title>Mycena genomes resolve the evolution of fungal bioluminescence.</title>
        <authorList>
            <person name="Tsai I.J."/>
        </authorList>
    </citation>
    <scope>NUCLEOTIDE SEQUENCE</scope>
    <source>
        <strain evidence="2">110903Hualien_Pintung</strain>
    </source>
</reference>
<keyword evidence="1" id="KW-0472">Membrane</keyword>
<evidence type="ECO:0000313" key="3">
    <source>
        <dbReference type="Proteomes" id="UP000613580"/>
    </source>
</evidence>
<dbReference type="EMBL" id="JACAZE010000007">
    <property type="protein sequence ID" value="KAF7310556.1"/>
    <property type="molecule type" value="Genomic_DNA"/>
</dbReference>
<dbReference type="OrthoDB" id="3245627at2759"/>
<feature type="transmembrane region" description="Helical" evidence="1">
    <location>
        <begin position="240"/>
        <end position="262"/>
    </location>
</feature>
<dbReference type="AlphaFoldDB" id="A0A8H6T5E2"/>
<feature type="transmembrane region" description="Helical" evidence="1">
    <location>
        <begin position="352"/>
        <end position="373"/>
    </location>
</feature>
<organism evidence="2 3">
    <name type="scientific">Mycena chlorophos</name>
    <name type="common">Agaric fungus</name>
    <name type="synonym">Agaricus chlorophos</name>
    <dbReference type="NCBI Taxonomy" id="658473"/>
    <lineage>
        <taxon>Eukaryota</taxon>
        <taxon>Fungi</taxon>
        <taxon>Dikarya</taxon>
        <taxon>Basidiomycota</taxon>
        <taxon>Agaricomycotina</taxon>
        <taxon>Agaricomycetes</taxon>
        <taxon>Agaricomycetidae</taxon>
        <taxon>Agaricales</taxon>
        <taxon>Marasmiineae</taxon>
        <taxon>Mycenaceae</taxon>
        <taxon>Mycena</taxon>
    </lineage>
</organism>
<feature type="transmembrane region" description="Helical" evidence="1">
    <location>
        <begin position="155"/>
        <end position="182"/>
    </location>
</feature>
<keyword evidence="1" id="KW-0812">Transmembrane</keyword>
<comment type="caution">
    <text evidence="2">The sequence shown here is derived from an EMBL/GenBank/DDBJ whole genome shotgun (WGS) entry which is preliminary data.</text>
</comment>
<evidence type="ECO:0000313" key="2">
    <source>
        <dbReference type="EMBL" id="KAF7310556.1"/>
    </source>
</evidence>
<accession>A0A8H6T5E2</accession>
<feature type="transmembrane region" description="Helical" evidence="1">
    <location>
        <begin position="202"/>
        <end position="228"/>
    </location>
</feature>
<dbReference type="Proteomes" id="UP000613580">
    <property type="component" value="Unassembled WGS sequence"/>
</dbReference>
<feature type="transmembrane region" description="Helical" evidence="1">
    <location>
        <begin position="324"/>
        <end position="346"/>
    </location>
</feature>
<name>A0A8H6T5E2_MYCCL</name>
<keyword evidence="3" id="KW-1185">Reference proteome</keyword>
<feature type="transmembrane region" description="Helical" evidence="1">
    <location>
        <begin position="282"/>
        <end position="303"/>
    </location>
</feature>